<dbReference type="EMBL" id="JAIWJX010000002">
    <property type="protein sequence ID" value="MCK6259301.1"/>
    <property type="molecule type" value="Genomic_DNA"/>
</dbReference>
<evidence type="ECO:0000256" key="2">
    <source>
        <dbReference type="ARBA" id="ARBA00005689"/>
    </source>
</evidence>
<evidence type="ECO:0000256" key="6">
    <source>
        <dbReference type="PIRNR" id="PIRNR000183"/>
    </source>
</evidence>
<comment type="catalytic activity">
    <reaction evidence="6">
        <text>L-alanine + NAD(+) + H2O = pyruvate + NH4(+) + NADH + H(+)</text>
        <dbReference type="Rhea" id="RHEA:18405"/>
        <dbReference type="ChEBI" id="CHEBI:15361"/>
        <dbReference type="ChEBI" id="CHEBI:15377"/>
        <dbReference type="ChEBI" id="CHEBI:15378"/>
        <dbReference type="ChEBI" id="CHEBI:28938"/>
        <dbReference type="ChEBI" id="CHEBI:57540"/>
        <dbReference type="ChEBI" id="CHEBI:57945"/>
        <dbReference type="ChEBI" id="CHEBI:57972"/>
        <dbReference type="EC" id="1.4.1.1"/>
    </reaction>
</comment>
<dbReference type="InterPro" id="IPR036291">
    <property type="entry name" value="NAD(P)-bd_dom_sf"/>
</dbReference>
<dbReference type="AlphaFoldDB" id="A0A9X2BF38"/>
<evidence type="ECO:0000259" key="10">
    <source>
        <dbReference type="SMART" id="SM01002"/>
    </source>
</evidence>
<feature type="binding site" evidence="9">
    <location>
        <position position="219"/>
    </location>
    <ligand>
        <name>NAD(+)</name>
        <dbReference type="ChEBI" id="CHEBI:57540"/>
    </ligand>
</feature>
<dbReference type="InterPro" id="IPR007886">
    <property type="entry name" value="AlaDH/PNT_N"/>
</dbReference>
<evidence type="ECO:0000256" key="9">
    <source>
        <dbReference type="PIRSR" id="PIRSR000183-3"/>
    </source>
</evidence>
<evidence type="ECO:0000313" key="12">
    <source>
        <dbReference type="EMBL" id="MCK6259301.1"/>
    </source>
</evidence>
<dbReference type="EC" id="1.4.1.1" evidence="3 6"/>
<feature type="active site" description="Proton donor/acceptor" evidence="7">
    <location>
        <position position="269"/>
    </location>
</feature>
<dbReference type="InterPro" id="IPR008143">
    <property type="entry name" value="Ala_DH/PNT_CS2"/>
</dbReference>
<sequence length="377" mass="39256">MIIGVPTEIKNNENRVALTPAGVVTLIKAGHEVLVETNAGEGSGFPNEDYAAAGANMIDSAADVWAKADMIMKVKEPLASEYNYFRPGLILFTYLHLAAEPELAAALTEKGVTAIAYETVEQNRTLPLLTPMSEVAGRMSSQIGAQFLEKPKGGKGILLGGVPGVKRGKVTVIGGGVVGTNAAKVAAGLGADVTIIDLSPDRLRQLEDIFGKSVQTLMSSPMNIADAVAESDLVIGAVLIPGAKAPKLVTEEMVKSMTPGSVIVDVAIDQGGIFETVDHITTHDNPTYEKHGVVHYAVANMPGAVPRTSTIALTNATVPFALQIANKGVTEAVLSNPALKLGLNAAGGHITYEAVAKDLGLEYVPAESALEKAFQAI</sequence>
<dbReference type="RefSeq" id="WP_248254482.1">
    <property type="nucleotide sequence ID" value="NZ_JAIWJX010000002.1"/>
</dbReference>
<organism evidence="12 13">
    <name type="scientific">Fictibacillus marinisediminis</name>
    <dbReference type="NCBI Taxonomy" id="2878389"/>
    <lineage>
        <taxon>Bacteria</taxon>
        <taxon>Bacillati</taxon>
        <taxon>Bacillota</taxon>
        <taxon>Bacilli</taxon>
        <taxon>Bacillales</taxon>
        <taxon>Fictibacillaceae</taxon>
        <taxon>Fictibacillus</taxon>
    </lineage>
</organism>
<dbReference type="PROSITE" id="PS00837">
    <property type="entry name" value="ALADH_PNT_2"/>
    <property type="match status" value="1"/>
</dbReference>
<dbReference type="GO" id="GO:0000166">
    <property type="term" value="F:nucleotide binding"/>
    <property type="evidence" value="ECO:0007669"/>
    <property type="project" value="UniProtKB-KW"/>
</dbReference>
<dbReference type="PIRSF" id="PIRSF000183">
    <property type="entry name" value="Alanine_dh"/>
    <property type="match status" value="1"/>
</dbReference>
<keyword evidence="4 6" id="KW-0560">Oxidoreductase</keyword>
<keyword evidence="5 6" id="KW-0520">NAD</keyword>
<dbReference type="PANTHER" id="PTHR42795:SF1">
    <property type="entry name" value="ALANINE DEHYDROGENASE"/>
    <property type="match status" value="1"/>
</dbReference>
<dbReference type="Proteomes" id="UP001139011">
    <property type="component" value="Unassembled WGS sequence"/>
</dbReference>
<accession>A0A9X2BF38</accession>
<dbReference type="SMART" id="SM01003">
    <property type="entry name" value="AlaDh_PNT_N"/>
    <property type="match status" value="1"/>
</dbReference>
<keyword evidence="13" id="KW-1185">Reference proteome</keyword>
<feature type="binding site" evidence="9">
    <location>
        <position position="133"/>
    </location>
    <ligand>
        <name>NAD(+)</name>
        <dbReference type="ChEBI" id="CHEBI:57540"/>
    </ligand>
</feature>
<feature type="binding site" evidence="9">
    <location>
        <begin position="238"/>
        <end position="239"/>
    </location>
    <ligand>
        <name>NAD(+)</name>
        <dbReference type="ChEBI" id="CHEBI:57540"/>
    </ligand>
</feature>
<reference evidence="12" key="1">
    <citation type="submission" date="2021-09" db="EMBL/GenBank/DDBJ databases">
        <title>Genome analysis of Fictibacillus sp. KIGAM418 isolated from marine sediment.</title>
        <authorList>
            <person name="Seo M.-J."/>
            <person name="Cho E.-S."/>
            <person name="Hwang C.Y."/>
        </authorList>
    </citation>
    <scope>NUCLEOTIDE SEQUENCE</scope>
    <source>
        <strain evidence="12">KIGAM418</strain>
    </source>
</reference>
<dbReference type="Pfam" id="PF05222">
    <property type="entry name" value="AlaDh_PNT_N"/>
    <property type="match status" value="1"/>
</dbReference>
<dbReference type="NCBIfam" id="TIGR00518">
    <property type="entry name" value="alaDH"/>
    <property type="match status" value="1"/>
</dbReference>
<evidence type="ECO:0000256" key="7">
    <source>
        <dbReference type="PIRSR" id="PIRSR000183-1"/>
    </source>
</evidence>
<evidence type="ECO:0000259" key="11">
    <source>
        <dbReference type="SMART" id="SM01003"/>
    </source>
</evidence>
<dbReference type="Pfam" id="PF01262">
    <property type="entry name" value="AlaDh_PNT_C"/>
    <property type="match status" value="1"/>
</dbReference>
<feature type="binding site" evidence="9">
    <location>
        <position position="202"/>
    </location>
    <ligand>
        <name>NAD(+)</name>
        <dbReference type="ChEBI" id="CHEBI:57540"/>
    </ligand>
</feature>
<dbReference type="InterPro" id="IPR008142">
    <property type="entry name" value="AlaDH/PNT_CS1"/>
</dbReference>
<dbReference type="GO" id="GO:0000286">
    <property type="term" value="F:alanine dehydrogenase activity"/>
    <property type="evidence" value="ECO:0007669"/>
    <property type="project" value="UniProtKB-UniRule"/>
</dbReference>
<evidence type="ECO:0000256" key="1">
    <source>
        <dbReference type="ARBA" id="ARBA00005206"/>
    </source>
</evidence>
<dbReference type="GO" id="GO:0042853">
    <property type="term" value="P:L-alanine catabolic process"/>
    <property type="evidence" value="ECO:0007669"/>
    <property type="project" value="InterPro"/>
</dbReference>
<dbReference type="SUPFAM" id="SSF51735">
    <property type="entry name" value="NAD(P)-binding Rossmann-fold domains"/>
    <property type="match status" value="1"/>
</dbReference>
<comment type="similarity">
    <text evidence="2 6">Belongs to the AlaDH/PNT family.</text>
</comment>
<comment type="caution">
    <text evidence="12">The sequence shown here is derived from an EMBL/GenBank/DDBJ whole genome shotgun (WGS) entry which is preliminary data.</text>
</comment>
<evidence type="ECO:0000256" key="4">
    <source>
        <dbReference type="ARBA" id="ARBA00023002"/>
    </source>
</evidence>
<keyword evidence="9" id="KW-0547">Nucleotide-binding</keyword>
<dbReference type="InterPro" id="IPR008141">
    <property type="entry name" value="Ala_DH"/>
</dbReference>
<feature type="binding site" evidence="8">
    <location>
        <position position="75"/>
    </location>
    <ligand>
        <name>substrate</name>
    </ligand>
</feature>
<evidence type="ECO:0000313" key="13">
    <source>
        <dbReference type="Proteomes" id="UP001139011"/>
    </source>
</evidence>
<feature type="domain" description="Alanine dehydrogenase/pyridine nucleotide transhydrogenase NAD(H)-binding" evidence="10">
    <location>
        <begin position="148"/>
        <end position="297"/>
    </location>
</feature>
<feature type="binding site" evidence="9">
    <location>
        <position position="197"/>
    </location>
    <ligand>
        <name>NAD(+)</name>
        <dbReference type="ChEBI" id="CHEBI:57540"/>
    </ligand>
</feature>
<dbReference type="PANTHER" id="PTHR42795">
    <property type="entry name" value="ALANINE DEHYDROGENASE"/>
    <property type="match status" value="1"/>
</dbReference>
<protein>
    <recommendedName>
        <fullName evidence="3 6">Alanine dehydrogenase</fullName>
        <ecNumber evidence="3 6">1.4.1.1</ecNumber>
    </recommendedName>
</protein>
<dbReference type="GO" id="GO:0005886">
    <property type="term" value="C:plasma membrane"/>
    <property type="evidence" value="ECO:0007669"/>
    <property type="project" value="TreeGrafter"/>
</dbReference>
<comment type="pathway">
    <text evidence="1">Amino-acid degradation; L-alanine degradation via dehydrogenase pathway; NH(3) and pyruvate from L-alanine: step 1/1.</text>
</comment>
<proteinExistence type="inferred from homology"/>
<feature type="binding site" evidence="9">
    <location>
        <begin position="266"/>
        <end position="269"/>
    </location>
    <ligand>
        <name>NAD(+)</name>
        <dbReference type="ChEBI" id="CHEBI:57540"/>
    </ligand>
</feature>
<dbReference type="CDD" id="cd05305">
    <property type="entry name" value="L-AlaDH"/>
    <property type="match status" value="1"/>
</dbReference>
<dbReference type="Gene3D" id="3.40.50.720">
    <property type="entry name" value="NAD(P)-binding Rossmann-like Domain"/>
    <property type="match status" value="2"/>
</dbReference>
<feature type="domain" description="Alanine dehydrogenase/pyridine nucleotide transhydrogenase N-terminal" evidence="11">
    <location>
        <begin position="4"/>
        <end position="136"/>
    </location>
</feature>
<dbReference type="SUPFAM" id="SSF52283">
    <property type="entry name" value="Formate/glycerate dehydrogenase catalytic domain-like"/>
    <property type="match status" value="1"/>
</dbReference>
<feature type="binding site" evidence="8">
    <location>
        <position position="15"/>
    </location>
    <ligand>
        <name>substrate</name>
    </ligand>
</feature>
<dbReference type="FunFam" id="3.40.50.720:FF:000049">
    <property type="entry name" value="Alanine dehydrogenase"/>
    <property type="match status" value="1"/>
</dbReference>
<evidence type="ECO:0000256" key="8">
    <source>
        <dbReference type="PIRSR" id="PIRSR000183-2"/>
    </source>
</evidence>
<gene>
    <name evidence="12" type="primary">ald</name>
    <name evidence="12" type="ORF">LCY76_22255</name>
</gene>
<name>A0A9X2BF38_9BACL</name>
<dbReference type="SMART" id="SM01002">
    <property type="entry name" value="AlaDh_PNT_C"/>
    <property type="match status" value="1"/>
</dbReference>
<dbReference type="InterPro" id="IPR007698">
    <property type="entry name" value="AlaDH/PNT_NAD(H)-bd"/>
</dbReference>
<feature type="active site" description="Proton donor/acceptor" evidence="7">
    <location>
        <position position="96"/>
    </location>
</feature>
<evidence type="ECO:0000256" key="5">
    <source>
        <dbReference type="ARBA" id="ARBA00023027"/>
    </source>
</evidence>
<dbReference type="PROSITE" id="PS00836">
    <property type="entry name" value="ALADH_PNT_1"/>
    <property type="match status" value="1"/>
</dbReference>
<evidence type="ECO:0000256" key="3">
    <source>
        <dbReference type="ARBA" id="ARBA00012897"/>
    </source>
</evidence>
<feature type="binding site" evidence="9">
    <location>
        <begin position="298"/>
        <end position="301"/>
    </location>
    <ligand>
        <name>NAD(+)</name>
        <dbReference type="ChEBI" id="CHEBI:57540"/>
    </ligand>
</feature>